<protein>
    <recommendedName>
        <fullName evidence="2">BRCT domain-containing protein</fullName>
    </recommendedName>
</protein>
<dbReference type="InterPro" id="IPR001357">
    <property type="entry name" value="BRCT_dom"/>
</dbReference>
<feature type="compositionally biased region" description="Basic and acidic residues" evidence="1">
    <location>
        <begin position="149"/>
        <end position="161"/>
    </location>
</feature>
<dbReference type="Proteomes" id="UP000298138">
    <property type="component" value="Unassembled WGS sequence"/>
</dbReference>
<keyword evidence="4" id="KW-1185">Reference proteome</keyword>
<feature type="compositionally biased region" description="Polar residues" evidence="1">
    <location>
        <begin position="117"/>
        <end position="130"/>
    </location>
</feature>
<dbReference type="EMBL" id="ML220123">
    <property type="protein sequence ID" value="TGZ80772.1"/>
    <property type="molecule type" value="Genomic_DNA"/>
</dbReference>
<name>A0A4S2MVW0_9PEZI</name>
<accession>A0A4S2MVW0</accession>
<evidence type="ECO:0000259" key="2">
    <source>
        <dbReference type="PROSITE" id="PS50172"/>
    </source>
</evidence>
<gene>
    <name evidence="3" type="ORF">EX30DRAFT_372090</name>
</gene>
<sequence length="256" mass="28663">MSLVKNLNIAIAVPHLARPWSSYADDQQTIAIQKVIEMAKDIYGITMNIKSAKNYLVAVPLQKRKYERRALNKQKCAAGIPVLVGRLRKNKKKHTSRTRGDSTEDDEDGKRERDRSNPQQMEFQPVSETPQPIFRRPKPLSQQSADILIRTDRKQPEDRLGKGWGDVRLIPQLTSSEPDGKSPVQKVGRPTATPEPPKKLIAIDIDDTPTPMPADVALPNGSTKEKTLSQKKFFITADFSETEKEQLSQLISSNGG</sequence>
<feature type="region of interest" description="Disordered" evidence="1">
    <location>
        <begin position="87"/>
        <end position="225"/>
    </location>
</feature>
<dbReference type="PROSITE" id="PS50172">
    <property type="entry name" value="BRCT"/>
    <property type="match status" value="1"/>
</dbReference>
<organism evidence="3 4">
    <name type="scientific">Ascodesmis nigricans</name>
    <dbReference type="NCBI Taxonomy" id="341454"/>
    <lineage>
        <taxon>Eukaryota</taxon>
        <taxon>Fungi</taxon>
        <taxon>Dikarya</taxon>
        <taxon>Ascomycota</taxon>
        <taxon>Pezizomycotina</taxon>
        <taxon>Pezizomycetes</taxon>
        <taxon>Pezizales</taxon>
        <taxon>Ascodesmidaceae</taxon>
        <taxon>Ascodesmis</taxon>
    </lineage>
</organism>
<reference evidence="3 4" key="1">
    <citation type="submission" date="2019-04" db="EMBL/GenBank/DDBJ databases">
        <title>Comparative genomics and transcriptomics to analyze fruiting body development in filamentous ascomycetes.</title>
        <authorList>
            <consortium name="DOE Joint Genome Institute"/>
            <person name="Lutkenhaus R."/>
            <person name="Traeger S."/>
            <person name="Breuer J."/>
            <person name="Kuo A."/>
            <person name="Lipzen A."/>
            <person name="Pangilinan J."/>
            <person name="Dilworth D."/>
            <person name="Sandor L."/>
            <person name="Poggeler S."/>
            <person name="Barry K."/>
            <person name="Grigoriev I.V."/>
            <person name="Nowrousian M."/>
        </authorList>
    </citation>
    <scope>NUCLEOTIDE SEQUENCE [LARGE SCALE GENOMIC DNA]</scope>
    <source>
        <strain evidence="3 4">CBS 389.68</strain>
    </source>
</reference>
<evidence type="ECO:0000313" key="4">
    <source>
        <dbReference type="Proteomes" id="UP000298138"/>
    </source>
</evidence>
<dbReference type="AlphaFoldDB" id="A0A4S2MVW0"/>
<dbReference type="InParanoid" id="A0A4S2MVW0"/>
<proteinExistence type="predicted"/>
<feature type="domain" description="BRCT" evidence="2">
    <location>
        <begin position="223"/>
        <end position="256"/>
    </location>
</feature>
<feature type="compositionally biased region" description="Basic and acidic residues" evidence="1">
    <location>
        <begin position="98"/>
        <end position="116"/>
    </location>
</feature>
<evidence type="ECO:0000256" key="1">
    <source>
        <dbReference type="SAM" id="MobiDB-lite"/>
    </source>
</evidence>
<feature type="compositionally biased region" description="Basic residues" evidence="1">
    <location>
        <begin position="87"/>
        <end position="97"/>
    </location>
</feature>
<evidence type="ECO:0000313" key="3">
    <source>
        <dbReference type="EMBL" id="TGZ80772.1"/>
    </source>
</evidence>